<dbReference type="Pfam" id="PF15915">
    <property type="entry name" value="BAT"/>
    <property type="match status" value="1"/>
</dbReference>
<dbReference type="InterPro" id="IPR007050">
    <property type="entry name" value="HTH_bacterioopsin"/>
</dbReference>
<protein>
    <recommendedName>
        <fullName evidence="7">Bacterio-opsin activator</fullName>
    </recommendedName>
</protein>
<evidence type="ECO:0000256" key="2">
    <source>
        <dbReference type="ARBA" id="ARBA00023163"/>
    </source>
</evidence>
<keyword evidence="6" id="KW-1185">Reference proteome</keyword>
<feature type="domain" description="HTH bat-type" evidence="3">
    <location>
        <begin position="157"/>
        <end position="207"/>
    </location>
</feature>
<evidence type="ECO:0000259" key="3">
    <source>
        <dbReference type="Pfam" id="PF04967"/>
    </source>
</evidence>
<dbReference type="InterPro" id="IPR031803">
    <property type="entry name" value="BAT_GAF/HTH-assoc"/>
</dbReference>
<evidence type="ECO:0000313" key="5">
    <source>
        <dbReference type="EMBL" id="MXV63231.1"/>
    </source>
</evidence>
<name>A0A6B0VN76_9EURY</name>
<dbReference type="Proteomes" id="UP000434101">
    <property type="component" value="Unassembled WGS sequence"/>
</dbReference>
<evidence type="ECO:0000256" key="1">
    <source>
        <dbReference type="ARBA" id="ARBA00023015"/>
    </source>
</evidence>
<dbReference type="PANTHER" id="PTHR34236:SF1">
    <property type="entry name" value="DIMETHYL SULFOXIDE REDUCTASE TRANSCRIPTIONAL ACTIVATOR"/>
    <property type="match status" value="1"/>
</dbReference>
<feature type="domain" description="Bacterioopsin transcriptional activator GAF and HTH associated" evidence="4">
    <location>
        <begin position="20"/>
        <end position="133"/>
    </location>
</feature>
<dbReference type="AlphaFoldDB" id="A0A6B0VN76"/>
<dbReference type="RefSeq" id="WP_160066057.1">
    <property type="nucleotide sequence ID" value="NZ_WUYX01000044.1"/>
</dbReference>
<accession>A0A6B0VN76</accession>
<keyword evidence="1" id="KW-0805">Transcription regulation</keyword>
<evidence type="ECO:0000259" key="4">
    <source>
        <dbReference type="Pfam" id="PF15915"/>
    </source>
</evidence>
<evidence type="ECO:0000313" key="6">
    <source>
        <dbReference type="Proteomes" id="UP000434101"/>
    </source>
</evidence>
<dbReference type="Pfam" id="PF04967">
    <property type="entry name" value="HTH_10"/>
    <property type="match status" value="1"/>
</dbReference>
<dbReference type="PANTHER" id="PTHR34236">
    <property type="entry name" value="DIMETHYL SULFOXIDE REDUCTASE TRANSCRIPTIONAL ACTIVATOR"/>
    <property type="match status" value="1"/>
</dbReference>
<dbReference type="OrthoDB" id="202021at2157"/>
<proteinExistence type="predicted"/>
<dbReference type="EMBL" id="WUYX01000044">
    <property type="protein sequence ID" value="MXV63231.1"/>
    <property type="molecule type" value="Genomic_DNA"/>
</dbReference>
<gene>
    <name evidence="5" type="ORF">GS429_14375</name>
</gene>
<organism evidence="5 6">
    <name type="scientific">Natronorubrum halalkaliphilum</name>
    <dbReference type="NCBI Taxonomy" id="2691917"/>
    <lineage>
        <taxon>Archaea</taxon>
        <taxon>Methanobacteriati</taxon>
        <taxon>Methanobacteriota</taxon>
        <taxon>Stenosarchaea group</taxon>
        <taxon>Halobacteria</taxon>
        <taxon>Halobacteriales</taxon>
        <taxon>Natrialbaceae</taxon>
        <taxon>Natronorubrum</taxon>
    </lineage>
</organism>
<keyword evidence="2" id="KW-0804">Transcription</keyword>
<sequence>MTFVAEFSLPASEFSVGAVLEKHSNIRLELESIVPTHRGLFPFVFVWSDGAFDSIEADIRDDPAVTGLEEIEQVEGGRLYRVRWDGSTDGLGEAIRESEATLLEAVGTGDSWTFEIRFREQERIERFQELVAEFDLELVLERLHTQLEISPSMEYDLTEKQVAALATAFESGFFENPKETTLEEVGEELGLSDAAVAGRINRGLDRLLSETVMRHEDESA</sequence>
<reference evidence="5 6" key="1">
    <citation type="submission" date="2020-01" db="EMBL/GenBank/DDBJ databases">
        <title>Natronorubrum sp. JWXQ-INN 674 isolated from Inner Mongolia Autonomous Region of China.</title>
        <authorList>
            <person name="Xue Q."/>
        </authorList>
    </citation>
    <scope>NUCLEOTIDE SEQUENCE [LARGE SCALE GENOMIC DNA]</scope>
    <source>
        <strain evidence="5 6">JWXQ-INN-674</strain>
    </source>
</reference>
<comment type="caution">
    <text evidence="5">The sequence shown here is derived from an EMBL/GenBank/DDBJ whole genome shotgun (WGS) entry which is preliminary data.</text>
</comment>
<evidence type="ECO:0008006" key="7">
    <source>
        <dbReference type="Google" id="ProtNLM"/>
    </source>
</evidence>